<dbReference type="CDD" id="cd19067">
    <property type="entry name" value="PfuEndoQ-like"/>
    <property type="match status" value="1"/>
</dbReference>
<accession>A0A1F5P7S1</accession>
<protein>
    <recommendedName>
        <fullName evidence="3">DNA helicase UvrD</fullName>
    </recommendedName>
</protein>
<dbReference type="SUPFAM" id="SSF89550">
    <property type="entry name" value="PHP domain-like"/>
    <property type="match status" value="1"/>
</dbReference>
<dbReference type="AlphaFoldDB" id="A0A1F5P7S1"/>
<name>A0A1F5P7S1_9BACT</name>
<dbReference type="Proteomes" id="UP000176786">
    <property type="component" value="Unassembled WGS sequence"/>
</dbReference>
<dbReference type="STRING" id="1817832.A3J48_01125"/>
<comment type="caution">
    <text evidence="1">The sequence shown here is derived from an EMBL/GenBank/DDBJ whole genome shotgun (WGS) entry which is preliminary data.</text>
</comment>
<dbReference type="EMBL" id="MFES01000018">
    <property type="protein sequence ID" value="OGE85986.1"/>
    <property type="molecule type" value="Genomic_DNA"/>
</dbReference>
<dbReference type="PANTHER" id="PTHR40084:SF1">
    <property type="entry name" value="PHOSPHOTRANSFERASE"/>
    <property type="match status" value="1"/>
</dbReference>
<proteinExistence type="predicted"/>
<dbReference type="InterPro" id="IPR016195">
    <property type="entry name" value="Pol/histidinol_Pase-like"/>
</dbReference>
<evidence type="ECO:0000313" key="2">
    <source>
        <dbReference type="Proteomes" id="UP000176786"/>
    </source>
</evidence>
<gene>
    <name evidence="1" type="ORF">A3J48_01125</name>
</gene>
<reference evidence="1 2" key="1">
    <citation type="journal article" date="2016" name="Nat. Commun.">
        <title>Thousands of microbial genomes shed light on interconnected biogeochemical processes in an aquifer system.</title>
        <authorList>
            <person name="Anantharaman K."/>
            <person name="Brown C.T."/>
            <person name="Hug L.A."/>
            <person name="Sharon I."/>
            <person name="Castelle C.J."/>
            <person name="Probst A.J."/>
            <person name="Thomas B.C."/>
            <person name="Singh A."/>
            <person name="Wilkins M.J."/>
            <person name="Karaoz U."/>
            <person name="Brodie E.L."/>
            <person name="Williams K.H."/>
            <person name="Hubbard S.S."/>
            <person name="Banfield J.F."/>
        </authorList>
    </citation>
    <scope>NUCLEOTIDE SEQUENCE [LARGE SCALE GENOMIC DNA]</scope>
</reference>
<evidence type="ECO:0000313" key="1">
    <source>
        <dbReference type="EMBL" id="OGE85986.1"/>
    </source>
</evidence>
<dbReference type="Gene3D" id="3.20.20.140">
    <property type="entry name" value="Metal-dependent hydrolases"/>
    <property type="match status" value="1"/>
</dbReference>
<sequence length="424" mass="47407">MRVIADLHIHSPYSRAVSQEMSIPNLDAWGVKKGINLLGTGDFTHAKWLDHLRENLEPAEPGLYKRKKSSSGVRFMFTAEISSIYSHNGQVRRVHNLIFAPSLEVVEDINTALSAKGAKLQSDGRPIVGLSSRELLNIALNASPECLFVPAHAWTPWFAVFGSKSGYNSLEECFGEDAKYIYAIETGLSSDIEMNRRISALDNITLISNSDPHSLRRLGRECNVFEIEKNKLSYGEIYRIIKERDARHFLFTVEYFPEEGRYHYDGHREHNVSLHPRVADKLNKICPECGRPLTVGVLSRVEELADRPETKLPEGFIPGRRTVQLEEIIADSLGLKSPTGKKVVEVYEAMVRNYPGGELGILLEAEKSEISDIGGPLIAEGIERVRAGQVKIIPGFDGVYGKVEIFSDEERNAFAGLKAQKTLF</sequence>
<organism evidence="1 2">
    <name type="scientific">Candidatus Doudnabacteria bacterium RIFCSPHIGHO2_02_FULL_46_11</name>
    <dbReference type="NCBI Taxonomy" id="1817832"/>
    <lineage>
        <taxon>Bacteria</taxon>
        <taxon>Candidatus Doudnaibacteriota</taxon>
    </lineage>
</organism>
<evidence type="ECO:0008006" key="3">
    <source>
        <dbReference type="Google" id="ProtNLM"/>
    </source>
</evidence>
<dbReference type="PANTHER" id="PTHR40084">
    <property type="entry name" value="PHOSPHOHYDROLASE, PHP FAMILY"/>
    <property type="match status" value="1"/>
</dbReference>